<reference evidence="1" key="1">
    <citation type="journal article" date="2014" name="Int. J. Syst. Evol. Microbiol.">
        <title>Complete genome sequence of Corynebacterium casei LMG S-19264T (=DSM 44701T), isolated from a smear-ripened cheese.</title>
        <authorList>
            <consortium name="US DOE Joint Genome Institute (JGI-PGF)"/>
            <person name="Walter F."/>
            <person name="Albersmeier A."/>
            <person name="Kalinowski J."/>
            <person name="Ruckert C."/>
        </authorList>
    </citation>
    <scope>NUCLEOTIDE SEQUENCE</scope>
    <source>
        <strain evidence="1">JCM 4477</strain>
    </source>
</reference>
<accession>A0A919AW18</accession>
<dbReference type="EMBL" id="BNBI01000017">
    <property type="protein sequence ID" value="GHF27901.1"/>
    <property type="molecule type" value="Genomic_DNA"/>
</dbReference>
<sequence length="94" mass="9594">MAGEAEEGLGWGWAAGWAAVVVAAGAGGEAGDVRERADLYLGSPALFVDGGKRLGQGRNDHVKGAGPWVDCEFGGFGAGTPGAHARPLWIRYLA</sequence>
<name>A0A919AW18_9ACTN</name>
<evidence type="ECO:0000313" key="2">
    <source>
        <dbReference type="Proteomes" id="UP000630718"/>
    </source>
</evidence>
<dbReference type="Proteomes" id="UP000630718">
    <property type="component" value="Unassembled WGS sequence"/>
</dbReference>
<protein>
    <submittedName>
        <fullName evidence="1">Uncharacterized protein</fullName>
    </submittedName>
</protein>
<keyword evidence="2" id="KW-1185">Reference proteome</keyword>
<reference evidence="1" key="2">
    <citation type="submission" date="2020-09" db="EMBL/GenBank/DDBJ databases">
        <authorList>
            <person name="Sun Q."/>
            <person name="Ohkuma M."/>
        </authorList>
    </citation>
    <scope>NUCLEOTIDE SEQUENCE</scope>
    <source>
        <strain evidence="1">JCM 4477</strain>
    </source>
</reference>
<proteinExistence type="predicted"/>
<organism evidence="1 2">
    <name type="scientific">Streptomyces fumanus</name>
    <dbReference type="NCBI Taxonomy" id="67302"/>
    <lineage>
        <taxon>Bacteria</taxon>
        <taxon>Bacillati</taxon>
        <taxon>Actinomycetota</taxon>
        <taxon>Actinomycetes</taxon>
        <taxon>Kitasatosporales</taxon>
        <taxon>Streptomycetaceae</taxon>
        <taxon>Streptomyces</taxon>
    </lineage>
</organism>
<dbReference type="AlphaFoldDB" id="A0A919AW18"/>
<comment type="caution">
    <text evidence="1">The sequence shown here is derived from an EMBL/GenBank/DDBJ whole genome shotgun (WGS) entry which is preliminary data.</text>
</comment>
<gene>
    <name evidence="1" type="ORF">GCM10018772_61940</name>
</gene>
<evidence type="ECO:0000313" key="1">
    <source>
        <dbReference type="EMBL" id="GHF27901.1"/>
    </source>
</evidence>